<dbReference type="SUPFAM" id="SSF52047">
    <property type="entry name" value="RNI-like"/>
    <property type="match status" value="1"/>
</dbReference>
<evidence type="ECO:0000313" key="2">
    <source>
        <dbReference type="EMBL" id="PRQ31860.1"/>
    </source>
</evidence>
<organism evidence="2 3">
    <name type="scientific">Rosa chinensis</name>
    <name type="common">China rose</name>
    <dbReference type="NCBI Taxonomy" id="74649"/>
    <lineage>
        <taxon>Eukaryota</taxon>
        <taxon>Viridiplantae</taxon>
        <taxon>Streptophyta</taxon>
        <taxon>Embryophyta</taxon>
        <taxon>Tracheophyta</taxon>
        <taxon>Spermatophyta</taxon>
        <taxon>Magnoliopsida</taxon>
        <taxon>eudicotyledons</taxon>
        <taxon>Gunneridae</taxon>
        <taxon>Pentapetalae</taxon>
        <taxon>rosids</taxon>
        <taxon>fabids</taxon>
        <taxon>Rosales</taxon>
        <taxon>Rosaceae</taxon>
        <taxon>Rosoideae</taxon>
        <taxon>Rosoideae incertae sedis</taxon>
        <taxon>Rosa</taxon>
    </lineage>
</organism>
<reference evidence="2 3" key="1">
    <citation type="journal article" date="2018" name="Nat. Genet.">
        <title>The Rosa genome provides new insights in the design of modern roses.</title>
        <authorList>
            <person name="Bendahmane M."/>
        </authorList>
    </citation>
    <scope>NUCLEOTIDE SEQUENCE [LARGE SCALE GENOMIC DNA]</scope>
    <source>
        <strain evidence="3">cv. Old Blush</strain>
    </source>
</reference>
<dbReference type="Pfam" id="PF08387">
    <property type="entry name" value="FBD"/>
    <property type="match status" value="1"/>
</dbReference>
<dbReference type="CDD" id="cd22160">
    <property type="entry name" value="F-box_AtFBL13-like"/>
    <property type="match status" value="1"/>
</dbReference>
<gene>
    <name evidence="2" type="ORF">RchiOBHm_Chr5g0040081</name>
</gene>
<dbReference type="PROSITE" id="PS50181">
    <property type="entry name" value="FBOX"/>
    <property type="match status" value="1"/>
</dbReference>
<dbReference type="InterPro" id="IPR036047">
    <property type="entry name" value="F-box-like_dom_sf"/>
</dbReference>
<dbReference type="InterPro" id="IPR055411">
    <property type="entry name" value="LRR_FXL15/At3g58940/PEG3-like"/>
</dbReference>
<sequence>MDSMSKFQGRIEDRLSALPDEVLCHILSFLPTKFAVMTTVLSKRWKNKWTAVSNLDFMECFDVEFKRFVNWVLDFRGLSNIQKFKLECSRYYNFQRLPYIGMFTVDHRRDKYLSLIRHWIRTAIGRNVIELDLYIELFSERHDFVLPKSLFGCKTLEVLKIGPNFIINDLPQSENFFPSLKFLAVFVHHPDNGSMEKLFPHFPLLEDLAIDGILGQKEDLKVNISAPKLKTLRIYLQVDRCDYHEHNFYIRAPNLENLDLMQDNFINFTLETPNSLVKAEVDVRGRYAKEKPDHTIALPEGISNVKYLSLRDNTFEGCPLPTFNNLNHLKLCLCDCNYGRLLTESLKSFPNLEHLDIEYRSLSREELYLPEFVPFCLLSRLKTISIRGFEGHQVEMEAAKYLLKNGRLLKKMTIDTYYLHNKLEVLYKEFLMLQKGSLNCQVEFVEMK</sequence>
<dbReference type="Gramene" id="PRQ31860">
    <property type="protein sequence ID" value="PRQ31860"/>
    <property type="gene ID" value="RchiOBHm_Chr5g0040081"/>
</dbReference>
<dbReference type="InterPro" id="IPR050232">
    <property type="entry name" value="FBL13/AtMIF1-like"/>
</dbReference>
<dbReference type="InterPro" id="IPR032675">
    <property type="entry name" value="LRR_dom_sf"/>
</dbReference>
<dbReference type="OrthoDB" id="1298252at2759"/>
<keyword evidence="3" id="KW-1185">Reference proteome</keyword>
<name>A0A2P6QCF6_ROSCH</name>
<dbReference type="Proteomes" id="UP000238479">
    <property type="component" value="Chromosome 5"/>
</dbReference>
<accession>A0A2P6QCF6</accession>
<feature type="domain" description="F-box" evidence="1">
    <location>
        <begin position="12"/>
        <end position="68"/>
    </location>
</feature>
<dbReference type="EMBL" id="PDCK01000043">
    <property type="protein sequence ID" value="PRQ31860.1"/>
    <property type="molecule type" value="Genomic_DNA"/>
</dbReference>
<dbReference type="InterPro" id="IPR006566">
    <property type="entry name" value="FBD"/>
</dbReference>
<evidence type="ECO:0000259" key="1">
    <source>
        <dbReference type="PROSITE" id="PS50181"/>
    </source>
</evidence>
<dbReference type="Gene3D" id="3.80.10.10">
    <property type="entry name" value="Ribonuclease Inhibitor"/>
    <property type="match status" value="1"/>
</dbReference>
<dbReference type="InterPro" id="IPR001810">
    <property type="entry name" value="F-box_dom"/>
</dbReference>
<protein>
    <submittedName>
        <fullName evidence="2">Putative F-box domain, FBD domain, leucine-rich repeat domain, L domain-containing protein</fullName>
    </submittedName>
</protein>
<dbReference type="Pfam" id="PF24758">
    <property type="entry name" value="LRR_At5g56370"/>
    <property type="match status" value="1"/>
</dbReference>
<proteinExistence type="predicted"/>
<dbReference type="Gene3D" id="1.20.1280.50">
    <property type="match status" value="1"/>
</dbReference>
<dbReference type="SMART" id="SM00579">
    <property type="entry name" value="FBD"/>
    <property type="match status" value="1"/>
</dbReference>
<dbReference type="OMA" id="WKANISI"/>
<dbReference type="InterPro" id="IPR053781">
    <property type="entry name" value="F-box_AtFBL13-like"/>
</dbReference>
<comment type="caution">
    <text evidence="2">The sequence shown here is derived from an EMBL/GenBank/DDBJ whole genome shotgun (WGS) entry which is preliminary data.</text>
</comment>
<dbReference type="AlphaFoldDB" id="A0A2P6QCF6"/>
<dbReference type="STRING" id="74649.A0A2P6QCF6"/>
<dbReference type="Pfam" id="PF00646">
    <property type="entry name" value="F-box"/>
    <property type="match status" value="1"/>
</dbReference>
<evidence type="ECO:0000313" key="3">
    <source>
        <dbReference type="Proteomes" id="UP000238479"/>
    </source>
</evidence>
<dbReference type="PANTHER" id="PTHR31900:SF34">
    <property type="entry name" value="EMB|CAB62440.1-RELATED"/>
    <property type="match status" value="1"/>
</dbReference>
<dbReference type="SUPFAM" id="SSF81383">
    <property type="entry name" value="F-box domain"/>
    <property type="match status" value="1"/>
</dbReference>
<dbReference type="PANTHER" id="PTHR31900">
    <property type="entry name" value="F-BOX/RNI SUPERFAMILY PROTEIN-RELATED"/>
    <property type="match status" value="1"/>
</dbReference>